<organism evidence="2 3">
    <name type="scientific">Caballeronia sordidicola</name>
    <name type="common">Burkholderia sordidicola</name>
    <dbReference type="NCBI Taxonomy" id="196367"/>
    <lineage>
        <taxon>Bacteria</taxon>
        <taxon>Pseudomonadati</taxon>
        <taxon>Pseudomonadota</taxon>
        <taxon>Betaproteobacteria</taxon>
        <taxon>Burkholderiales</taxon>
        <taxon>Burkholderiaceae</taxon>
        <taxon>Caballeronia</taxon>
    </lineage>
</organism>
<sequence>MPIERINAPGLPVPAGHYSHATRAGNLICVSGQLPMRPDGTHTGDLPFEEQARQTLENVSTVLAAAGAALQDVIEVTVYLVGVDHWKALNGIYASHFGEWKPARAVVPVGALHYGYLIEIAARAWVE</sequence>
<dbReference type="GO" id="GO:0019239">
    <property type="term" value="F:deaminase activity"/>
    <property type="evidence" value="ECO:0007669"/>
    <property type="project" value="TreeGrafter"/>
</dbReference>
<dbReference type="PANTHER" id="PTHR11803:SF44">
    <property type="entry name" value="RUTC FAMILY PROTEIN YJGH"/>
    <property type="match status" value="1"/>
</dbReference>
<reference evidence="2 3" key="1">
    <citation type="submission" date="2017-03" db="EMBL/GenBank/DDBJ databases">
        <title>Genome analysis of strain PAMC 26510.</title>
        <authorList>
            <person name="Oh H.-M."/>
            <person name="Yang J.-A."/>
        </authorList>
    </citation>
    <scope>NUCLEOTIDE SEQUENCE [LARGE SCALE GENOMIC DNA]</scope>
    <source>
        <strain evidence="2 3">PAMC 26510</strain>
    </source>
</reference>
<dbReference type="SUPFAM" id="SSF55298">
    <property type="entry name" value="YjgF-like"/>
    <property type="match status" value="1"/>
</dbReference>
<dbReference type="RefSeq" id="WP_086382779.1">
    <property type="nucleotide sequence ID" value="NZ_NBTY01000144.1"/>
</dbReference>
<comment type="similarity">
    <text evidence="1">Belongs to the RutC family.</text>
</comment>
<dbReference type="GO" id="GO:0005829">
    <property type="term" value="C:cytosol"/>
    <property type="evidence" value="ECO:0007669"/>
    <property type="project" value="TreeGrafter"/>
</dbReference>
<dbReference type="Pfam" id="PF01042">
    <property type="entry name" value="Ribonuc_L-PSP"/>
    <property type="match status" value="1"/>
</dbReference>
<accession>A0A242MGY5</accession>
<proteinExistence type="inferred from homology"/>
<comment type="caution">
    <text evidence="2">The sequence shown here is derived from an EMBL/GenBank/DDBJ whole genome shotgun (WGS) entry which is preliminary data.</text>
</comment>
<gene>
    <name evidence="2" type="ORF">PAMC26510_26000</name>
</gene>
<dbReference type="EMBL" id="NBTY01000144">
    <property type="protein sequence ID" value="OTP70000.1"/>
    <property type="molecule type" value="Genomic_DNA"/>
</dbReference>
<dbReference type="CDD" id="cd00448">
    <property type="entry name" value="YjgF_YER057c_UK114_family"/>
    <property type="match status" value="1"/>
</dbReference>
<dbReference type="PROSITE" id="PS01094">
    <property type="entry name" value="UPF0076"/>
    <property type="match status" value="1"/>
</dbReference>
<dbReference type="InterPro" id="IPR006175">
    <property type="entry name" value="YjgF/YER057c/UK114"/>
</dbReference>
<dbReference type="Proteomes" id="UP000194546">
    <property type="component" value="Unassembled WGS sequence"/>
</dbReference>
<dbReference type="InterPro" id="IPR035959">
    <property type="entry name" value="RutC-like_sf"/>
</dbReference>
<evidence type="ECO:0000256" key="1">
    <source>
        <dbReference type="ARBA" id="ARBA00010552"/>
    </source>
</evidence>
<evidence type="ECO:0000313" key="2">
    <source>
        <dbReference type="EMBL" id="OTP70000.1"/>
    </source>
</evidence>
<protein>
    <submittedName>
        <fullName evidence="2">Translation initiation inhibitor</fullName>
    </submittedName>
</protein>
<dbReference type="InterPro" id="IPR019897">
    <property type="entry name" value="RidA_CS"/>
</dbReference>
<dbReference type="AlphaFoldDB" id="A0A242MGY5"/>
<dbReference type="PANTHER" id="PTHR11803">
    <property type="entry name" value="2-IMINOBUTANOATE/2-IMINOPROPANOATE DEAMINASE RIDA"/>
    <property type="match status" value="1"/>
</dbReference>
<dbReference type="Gene3D" id="3.30.1330.40">
    <property type="entry name" value="RutC-like"/>
    <property type="match status" value="1"/>
</dbReference>
<name>A0A242MGY5_CABSO</name>
<evidence type="ECO:0000313" key="3">
    <source>
        <dbReference type="Proteomes" id="UP000194546"/>
    </source>
</evidence>